<dbReference type="RefSeq" id="WP_308984246.1">
    <property type="nucleotide sequence ID" value="NZ_JARXIC010000006.1"/>
</dbReference>
<dbReference type="EMBL" id="JARXIC010000006">
    <property type="protein sequence ID" value="MDQ8193759.1"/>
    <property type="molecule type" value="Genomic_DNA"/>
</dbReference>
<protein>
    <submittedName>
        <fullName evidence="1">Cytidylate kinase-like family protein</fullName>
    </submittedName>
</protein>
<evidence type="ECO:0000313" key="1">
    <source>
        <dbReference type="EMBL" id="MDQ8193759.1"/>
    </source>
</evidence>
<name>A0ABU1AGP2_9BACT</name>
<dbReference type="InterPro" id="IPR027417">
    <property type="entry name" value="P-loop_NTPase"/>
</dbReference>
<dbReference type="Pfam" id="PF13189">
    <property type="entry name" value="Cytidylate_kin2"/>
    <property type="match status" value="1"/>
</dbReference>
<organism evidence="1 2">
    <name type="scientific">Thalassobacterium sedimentorum</name>
    <dbReference type="NCBI Taxonomy" id="3041258"/>
    <lineage>
        <taxon>Bacteria</taxon>
        <taxon>Pseudomonadati</taxon>
        <taxon>Verrucomicrobiota</taxon>
        <taxon>Opitutia</taxon>
        <taxon>Puniceicoccales</taxon>
        <taxon>Coraliomargaritaceae</taxon>
        <taxon>Thalassobacterium</taxon>
    </lineage>
</organism>
<keyword evidence="2" id="KW-1185">Reference proteome</keyword>
<dbReference type="Gene3D" id="3.40.50.300">
    <property type="entry name" value="P-loop containing nucleotide triphosphate hydrolases"/>
    <property type="match status" value="1"/>
</dbReference>
<reference evidence="1 2" key="1">
    <citation type="submission" date="2023-04" db="EMBL/GenBank/DDBJ databases">
        <title>A novel bacteria isolated from coastal sediment.</title>
        <authorList>
            <person name="Liu X.-J."/>
            <person name="Du Z.-J."/>
        </authorList>
    </citation>
    <scope>NUCLEOTIDE SEQUENCE [LARGE SCALE GENOMIC DNA]</scope>
    <source>
        <strain evidence="1 2">SDUM461004</strain>
    </source>
</reference>
<proteinExistence type="predicted"/>
<comment type="caution">
    <text evidence="1">The sequence shown here is derived from an EMBL/GenBank/DDBJ whole genome shotgun (WGS) entry which is preliminary data.</text>
</comment>
<dbReference type="Proteomes" id="UP001243717">
    <property type="component" value="Unassembled WGS sequence"/>
</dbReference>
<gene>
    <name evidence="1" type="ORF">QEH59_04955</name>
</gene>
<accession>A0ABU1AGP2</accession>
<sequence>MEPHPSYQECRSYVAAHLHHQPQKPIGNTLAPTSLTISRQTGARGRTIGIKLKDKLRSLTPTSPIPWTLFDEDLVQQVLTEHQLPIDLEQFMPDDGTSEITASINELLGRHPSLWTLFEKTAATISRLARIGHCIIVGRGGNEITQGFSNVIRVRLIGSMEQRLHQMTAVHGMSNTGAIKFIKEEDTARRRYIKQHFGADIDASNRYDLVINTDKLSDETIVNLLATAIQQHSKTV</sequence>
<evidence type="ECO:0000313" key="2">
    <source>
        <dbReference type="Proteomes" id="UP001243717"/>
    </source>
</evidence>